<name>A0A9W4ULP7_9PLEO</name>
<feature type="region of interest" description="Disordered" evidence="1">
    <location>
        <begin position="213"/>
        <end position="241"/>
    </location>
</feature>
<evidence type="ECO:0000256" key="1">
    <source>
        <dbReference type="SAM" id="MobiDB-lite"/>
    </source>
</evidence>
<dbReference type="OrthoDB" id="507128at2759"/>
<evidence type="ECO:0008006" key="7">
    <source>
        <dbReference type="Google" id="ProtNLM"/>
    </source>
</evidence>
<dbReference type="Gene3D" id="2.60.40.1210">
    <property type="entry name" value="Cellobiose dehydrogenase, cytochrome domain"/>
    <property type="match status" value="1"/>
</dbReference>
<feature type="domain" description="Pyrroloquinoline quinone-dependent pyranose dehydrogenase beta-propeller" evidence="4">
    <location>
        <begin position="261"/>
        <end position="652"/>
    </location>
</feature>
<keyword evidence="6" id="KW-1185">Reference proteome</keyword>
<feature type="compositionally biased region" description="Pro residues" evidence="1">
    <location>
        <begin position="214"/>
        <end position="239"/>
    </location>
</feature>
<accession>A0A9W4ULP7</accession>
<dbReference type="AlphaFoldDB" id="A0A9W4ULP7"/>
<dbReference type="InterPro" id="IPR011041">
    <property type="entry name" value="Quinoprot_gluc/sorb_DH_b-prop"/>
</dbReference>
<comment type="caution">
    <text evidence="5">The sequence shown here is derived from an EMBL/GenBank/DDBJ whole genome shotgun (WGS) entry which is preliminary data.</text>
</comment>
<dbReference type="Pfam" id="PF16010">
    <property type="entry name" value="CDH-cyt"/>
    <property type="match status" value="1"/>
</dbReference>
<keyword evidence="2" id="KW-0732">Signal</keyword>
<feature type="chain" id="PRO_5040929843" description="Cellobiose dehydrogenase" evidence="2">
    <location>
        <begin position="20"/>
        <end position="654"/>
    </location>
</feature>
<dbReference type="SUPFAM" id="SSF50952">
    <property type="entry name" value="Soluble quinoprotein glucose dehydrogenase"/>
    <property type="match status" value="1"/>
</dbReference>
<reference evidence="5" key="1">
    <citation type="submission" date="2023-01" db="EMBL/GenBank/DDBJ databases">
        <authorList>
            <person name="Van Ghelder C."/>
            <person name="Rancurel C."/>
        </authorList>
    </citation>
    <scope>NUCLEOTIDE SEQUENCE</scope>
    <source>
        <strain evidence="5">CNCM I-4278</strain>
    </source>
</reference>
<dbReference type="PANTHER" id="PTHR47797">
    <property type="entry name" value="DEHYDROGENASE, PUTATIVE (AFU_ORTHOLOGUE AFUA_8G05805)-RELATED"/>
    <property type="match status" value="1"/>
</dbReference>
<evidence type="ECO:0000256" key="2">
    <source>
        <dbReference type="SAM" id="SignalP"/>
    </source>
</evidence>
<dbReference type="InterPro" id="IPR011042">
    <property type="entry name" value="6-blade_b-propeller_TolB-like"/>
</dbReference>
<feature type="domain" description="Cellobiose dehydrogenase-like cytochrome" evidence="3">
    <location>
        <begin position="26"/>
        <end position="203"/>
    </location>
</feature>
<evidence type="ECO:0000259" key="3">
    <source>
        <dbReference type="Pfam" id="PF16010"/>
    </source>
</evidence>
<dbReference type="PANTHER" id="PTHR47797:SF5">
    <property type="entry name" value="CELLOBIOSE DEHYDROGENASE CYTOCHROME DOMAIN-CONTAINING PROTEIN"/>
    <property type="match status" value="1"/>
</dbReference>
<sequence>MKCSTFTAFALALIGSACAQVKSKRYCDGTTGICYAGVTTSGVLFGIAIPDVQTAPFDTVLQITSPSYNGWVGFSWGGTMPYVPLTVGWMNKNANTTIYSSRMAFGLSLPQPYADAEYTCLKGTGYNATHWVLNVRCRGCSQWENTEGTLSGLDLTRESLTFAHGLATKAPAEPANNRSTFNVHNSFGRWSVDLNHGRNTDFNKLVEANLIDAKPPPISSTPVPTPTTTPPTSTPPTTPVPTNTGIPTSCASVSDFHSPLNTASGWKAVKVAGDLIQPRGLVFDTAGHLLVVQNGLGITAHTIGPDGCFTSTSTVIAQRNVNHGIVLSKDGKTLYASSATQVFAWDYDAKTATVGATSRIVISGMDNKGHVTRTVTISPNHPDLLIVSHGSNDNFDYEAGNIKTGRSCVKAFNITSAPTEGYNYASGGHQLGYGLRNGVGLAFDDNGMLWEVENSSDEIHRTVNGTSTDIHADNPADELNYLGDPSLPNTQWYGYPTCHTIWNPALITDTSFAIGDQFVLTPNNTFNDALCAAKSTPAKLALQAHSAPLDAAFIENSTSLLVSFHGSWNRSPSTGYKIVQIPFVAGAEGFAPQAMGMQGNGTTGYKEIMWAPDVTKCSTTACFRPVSFAKDGFGRLYVSSDSGGGGEILMLGRV</sequence>
<dbReference type="PROSITE" id="PS51257">
    <property type="entry name" value="PROKAR_LIPOPROTEIN"/>
    <property type="match status" value="1"/>
</dbReference>
<evidence type="ECO:0000313" key="5">
    <source>
        <dbReference type="EMBL" id="CAI6337989.1"/>
    </source>
</evidence>
<dbReference type="Proteomes" id="UP001152607">
    <property type="component" value="Unassembled WGS sequence"/>
</dbReference>
<dbReference type="SUPFAM" id="SSF49344">
    <property type="entry name" value="CBD9-like"/>
    <property type="match status" value="1"/>
</dbReference>
<dbReference type="Pfam" id="PF22807">
    <property type="entry name" value="TrAA12"/>
    <property type="match status" value="1"/>
</dbReference>
<organism evidence="5 6">
    <name type="scientific">Periconia digitata</name>
    <dbReference type="NCBI Taxonomy" id="1303443"/>
    <lineage>
        <taxon>Eukaryota</taxon>
        <taxon>Fungi</taxon>
        <taxon>Dikarya</taxon>
        <taxon>Ascomycota</taxon>
        <taxon>Pezizomycotina</taxon>
        <taxon>Dothideomycetes</taxon>
        <taxon>Pleosporomycetidae</taxon>
        <taxon>Pleosporales</taxon>
        <taxon>Massarineae</taxon>
        <taxon>Periconiaceae</taxon>
        <taxon>Periconia</taxon>
    </lineage>
</organism>
<evidence type="ECO:0000313" key="6">
    <source>
        <dbReference type="Proteomes" id="UP001152607"/>
    </source>
</evidence>
<dbReference type="CDD" id="cd09630">
    <property type="entry name" value="CDH_like_cytochrome"/>
    <property type="match status" value="1"/>
</dbReference>
<dbReference type="EMBL" id="CAOQHR010000008">
    <property type="protein sequence ID" value="CAI6337989.1"/>
    <property type="molecule type" value="Genomic_DNA"/>
</dbReference>
<dbReference type="InterPro" id="IPR054539">
    <property type="entry name" value="Beta-prop_PDH"/>
</dbReference>
<dbReference type="Gene3D" id="2.120.10.30">
    <property type="entry name" value="TolB, C-terminal domain"/>
    <property type="match status" value="1"/>
</dbReference>
<protein>
    <recommendedName>
        <fullName evidence="7">Cellobiose dehydrogenase</fullName>
    </recommendedName>
</protein>
<dbReference type="InterPro" id="IPR015920">
    <property type="entry name" value="Cellobiose_DH-like_cyt"/>
</dbReference>
<evidence type="ECO:0000259" key="4">
    <source>
        <dbReference type="Pfam" id="PF22807"/>
    </source>
</evidence>
<feature type="signal peptide" evidence="2">
    <location>
        <begin position="1"/>
        <end position="19"/>
    </location>
</feature>
<gene>
    <name evidence="5" type="ORF">PDIGIT_LOCUS11109</name>
</gene>
<proteinExistence type="predicted"/>